<evidence type="ECO:0000313" key="3">
    <source>
        <dbReference type="Proteomes" id="UP000618445"/>
    </source>
</evidence>
<dbReference type="RefSeq" id="WP_190582107.1">
    <property type="nucleotide sequence ID" value="NZ_CAWPQU010000061.1"/>
</dbReference>
<dbReference type="PROSITE" id="PS51832">
    <property type="entry name" value="HD_GYP"/>
    <property type="match status" value="1"/>
</dbReference>
<proteinExistence type="predicted"/>
<dbReference type="EMBL" id="JACJQY010000064">
    <property type="protein sequence ID" value="MBD2319766.1"/>
    <property type="molecule type" value="Genomic_DNA"/>
</dbReference>
<organism evidence="2 3">
    <name type="scientific">Phormidium tenue FACHB-1050</name>
    <dbReference type="NCBI Taxonomy" id="2692857"/>
    <lineage>
        <taxon>Bacteria</taxon>
        <taxon>Bacillati</taxon>
        <taxon>Cyanobacteriota</taxon>
        <taxon>Cyanophyceae</taxon>
        <taxon>Oscillatoriophycideae</taxon>
        <taxon>Oscillatoriales</taxon>
        <taxon>Oscillatoriaceae</taxon>
        <taxon>Phormidium</taxon>
    </lineage>
</organism>
<sequence>MSYYALYEQLQELQQTLPAIADIIDRLDPETRQHSERLALAAQQFGEYLALSKRNRQLLVWGAYLHDIGKTAIPLEILLKPAKLTVSEHQVIKEHTEIGESLCPLPDSMREVAQIIRHHHELWNGCGYPDRLMGEEIPYLVRIVQIIDVYDALTHKRCYKRAYSSMEAIGILLIETLKGYYQPELIAEFMTFVEVGDHFGDRSSIVESMVHTNMSNRIMYDMEYTLNVSEEMIEQSLQNWLHSFPWQSDAIRIG</sequence>
<dbReference type="InterPro" id="IPR003607">
    <property type="entry name" value="HD/PDEase_dom"/>
</dbReference>
<accession>A0ABR8CGR4</accession>
<dbReference type="PANTHER" id="PTHR43155">
    <property type="entry name" value="CYCLIC DI-GMP PHOSPHODIESTERASE PA4108-RELATED"/>
    <property type="match status" value="1"/>
</dbReference>
<evidence type="ECO:0000313" key="2">
    <source>
        <dbReference type="EMBL" id="MBD2319766.1"/>
    </source>
</evidence>
<feature type="domain" description="HD-GYP" evidence="1">
    <location>
        <begin position="9"/>
        <end position="205"/>
    </location>
</feature>
<dbReference type="Proteomes" id="UP000618445">
    <property type="component" value="Unassembled WGS sequence"/>
</dbReference>
<dbReference type="InterPro" id="IPR037522">
    <property type="entry name" value="HD_GYP_dom"/>
</dbReference>
<gene>
    <name evidence="2" type="ORF">H6G05_23370</name>
</gene>
<dbReference type="InterPro" id="IPR006675">
    <property type="entry name" value="HDIG_dom"/>
</dbReference>
<dbReference type="Pfam" id="PF13487">
    <property type="entry name" value="HD_5"/>
    <property type="match status" value="1"/>
</dbReference>
<keyword evidence="3" id="KW-1185">Reference proteome</keyword>
<dbReference type="NCBIfam" id="TIGR00277">
    <property type="entry name" value="HDIG"/>
    <property type="match status" value="1"/>
</dbReference>
<comment type="caution">
    <text evidence="2">The sequence shown here is derived from an EMBL/GenBank/DDBJ whole genome shotgun (WGS) entry which is preliminary data.</text>
</comment>
<dbReference type="SUPFAM" id="SSF109604">
    <property type="entry name" value="HD-domain/PDEase-like"/>
    <property type="match status" value="1"/>
</dbReference>
<name>A0ABR8CGR4_9CYAN</name>
<evidence type="ECO:0000259" key="1">
    <source>
        <dbReference type="PROSITE" id="PS51832"/>
    </source>
</evidence>
<reference evidence="2 3" key="1">
    <citation type="journal article" date="2020" name="ISME J.">
        <title>Comparative genomics reveals insights into cyanobacterial evolution and habitat adaptation.</title>
        <authorList>
            <person name="Chen M.Y."/>
            <person name="Teng W.K."/>
            <person name="Zhao L."/>
            <person name="Hu C.X."/>
            <person name="Zhou Y.K."/>
            <person name="Han B.P."/>
            <person name="Song L.R."/>
            <person name="Shu W.S."/>
        </authorList>
    </citation>
    <scope>NUCLEOTIDE SEQUENCE [LARGE SCALE GENOMIC DNA]</scope>
    <source>
        <strain evidence="2 3">FACHB-1050</strain>
    </source>
</reference>
<protein>
    <submittedName>
        <fullName evidence="2">HD domain-containing protein</fullName>
    </submittedName>
</protein>
<dbReference type="CDD" id="cd00077">
    <property type="entry name" value="HDc"/>
    <property type="match status" value="1"/>
</dbReference>
<dbReference type="SMART" id="SM00471">
    <property type="entry name" value="HDc"/>
    <property type="match status" value="1"/>
</dbReference>
<dbReference type="Gene3D" id="1.10.3210.10">
    <property type="entry name" value="Hypothetical protein af1432"/>
    <property type="match status" value="1"/>
</dbReference>
<dbReference type="PANTHER" id="PTHR43155:SF2">
    <property type="entry name" value="CYCLIC DI-GMP PHOSPHODIESTERASE PA4108"/>
    <property type="match status" value="1"/>
</dbReference>